<dbReference type="Pfam" id="PF01521">
    <property type="entry name" value="Fe-S_biosyn"/>
    <property type="match status" value="1"/>
</dbReference>
<organism evidence="2 3">
    <name type="scientific">Mesobacillus boroniphilus</name>
    <dbReference type="NCBI Taxonomy" id="308892"/>
    <lineage>
        <taxon>Bacteria</taxon>
        <taxon>Bacillati</taxon>
        <taxon>Bacillota</taxon>
        <taxon>Bacilli</taxon>
        <taxon>Bacillales</taxon>
        <taxon>Bacillaceae</taxon>
        <taxon>Mesobacillus</taxon>
    </lineage>
</organism>
<name>A0A944CM26_9BACI</name>
<gene>
    <name evidence="2" type="ORF">DYI25_12300</name>
</gene>
<dbReference type="SUPFAM" id="SSF89360">
    <property type="entry name" value="HesB-like domain"/>
    <property type="match status" value="1"/>
</dbReference>
<keyword evidence="3" id="KW-1185">Reference proteome</keyword>
<dbReference type="AlphaFoldDB" id="A0A944CM26"/>
<feature type="domain" description="Core" evidence="1">
    <location>
        <begin position="13"/>
        <end position="98"/>
    </location>
</feature>
<reference evidence="2 3" key="1">
    <citation type="journal article" date="2021" name="Microorganisms">
        <title>Bacterial Dimethylsulfoniopropionate Biosynthesis in the East China Sea.</title>
        <authorList>
            <person name="Liu J."/>
            <person name="Zhang Y."/>
            <person name="Liu J."/>
            <person name="Zhong H."/>
            <person name="Williams B.T."/>
            <person name="Zheng Y."/>
            <person name="Curson A.R.J."/>
            <person name="Sun C."/>
            <person name="Sun H."/>
            <person name="Song D."/>
            <person name="Wagner Mackenzie B."/>
            <person name="Bermejo Martinez A."/>
            <person name="Todd J.D."/>
            <person name="Zhang X.H."/>
        </authorList>
    </citation>
    <scope>NUCLEOTIDE SEQUENCE [LARGE SCALE GENOMIC DNA]</scope>
    <source>
        <strain evidence="2 3">ESS08</strain>
    </source>
</reference>
<dbReference type="InterPro" id="IPR000361">
    <property type="entry name" value="ATAP_core_dom"/>
</dbReference>
<dbReference type="EMBL" id="QTKX01000001">
    <property type="protein sequence ID" value="MBS8265226.1"/>
    <property type="molecule type" value="Genomic_DNA"/>
</dbReference>
<evidence type="ECO:0000313" key="2">
    <source>
        <dbReference type="EMBL" id="MBS8265226.1"/>
    </source>
</evidence>
<dbReference type="Proteomes" id="UP000761411">
    <property type="component" value="Unassembled WGS sequence"/>
</dbReference>
<evidence type="ECO:0000313" key="3">
    <source>
        <dbReference type="Proteomes" id="UP000761411"/>
    </source>
</evidence>
<accession>A0A944CM26</accession>
<proteinExistence type="predicted"/>
<protein>
    <submittedName>
        <fullName evidence="2">Iron-sulfur cluster biosynthesis family protein</fullName>
    </submittedName>
</protein>
<evidence type="ECO:0000259" key="1">
    <source>
        <dbReference type="Pfam" id="PF01521"/>
    </source>
</evidence>
<sequence>MGIFNLERMRSIMNIEIRDAALEELNKVQFGDREGIRILAEFVGTCSIATDIQLQIEEKQADDEMITESGINFFVPKKSLESLPSQIFLDFKSGFGYKISSAEETFGYNFKLKPRKAK</sequence>
<comment type="caution">
    <text evidence="2">The sequence shown here is derived from an EMBL/GenBank/DDBJ whole genome shotgun (WGS) entry which is preliminary data.</text>
</comment>
<dbReference type="Gene3D" id="2.60.300.12">
    <property type="entry name" value="HesB-like domain"/>
    <property type="match status" value="1"/>
</dbReference>
<dbReference type="InterPro" id="IPR035903">
    <property type="entry name" value="HesB-like_dom_sf"/>
</dbReference>